<keyword evidence="7" id="KW-0479">Metal-binding</keyword>
<keyword evidence="6 13" id="KW-0812">Transmembrane</keyword>
<evidence type="ECO:0000256" key="6">
    <source>
        <dbReference type="ARBA" id="ARBA00022692"/>
    </source>
</evidence>
<feature type="transmembrane region" description="Helical" evidence="13">
    <location>
        <begin position="12"/>
        <end position="34"/>
    </location>
</feature>
<keyword evidence="5" id="KW-0349">Heme</keyword>
<feature type="domain" description="Cytochrome b561 bacterial/Ni-hydrogenase" evidence="14">
    <location>
        <begin position="10"/>
        <end position="183"/>
    </location>
</feature>
<keyword evidence="4" id="KW-1003">Cell membrane</keyword>
<dbReference type="AlphaFoldDB" id="A0A4U1BM98"/>
<keyword evidence="8" id="KW-0249">Electron transport</keyword>
<organism evidence="15 16">
    <name type="scientific">Ferrimonas sediminicola</name>
    <dbReference type="NCBI Taxonomy" id="2569538"/>
    <lineage>
        <taxon>Bacteria</taxon>
        <taxon>Pseudomonadati</taxon>
        <taxon>Pseudomonadota</taxon>
        <taxon>Gammaproteobacteria</taxon>
        <taxon>Alteromonadales</taxon>
        <taxon>Ferrimonadaceae</taxon>
        <taxon>Ferrimonas</taxon>
    </lineage>
</organism>
<gene>
    <name evidence="15" type="ORF">FCL40_01445</name>
</gene>
<dbReference type="PANTHER" id="PTHR30529:SF7">
    <property type="entry name" value="CYTOCHROME B561 BACTERIAL_NI-HYDROGENASE DOMAIN-CONTAINING PROTEIN"/>
    <property type="match status" value="1"/>
</dbReference>
<dbReference type="GO" id="GO:0005886">
    <property type="term" value="C:plasma membrane"/>
    <property type="evidence" value="ECO:0007669"/>
    <property type="project" value="UniProtKB-SubCell"/>
</dbReference>
<proteinExistence type="inferred from homology"/>
<evidence type="ECO:0000256" key="11">
    <source>
        <dbReference type="ARBA" id="ARBA00023136"/>
    </source>
</evidence>
<dbReference type="Pfam" id="PF01292">
    <property type="entry name" value="Ni_hydr_CYTB"/>
    <property type="match status" value="1"/>
</dbReference>
<comment type="similarity">
    <text evidence="12">Belongs to the cytochrome b561 family.</text>
</comment>
<dbReference type="InterPro" id="IPR011577">
    <property type="entry name" value="Cyt_b561_bac/Ni-Hgenase"/>
</dbReference>
<dbReference type="PANTHER" id="PTHR30529">
    <property type="entry name" value="CYTOCHROME B561"/>
    <property type="match status" value="1"/>
</dbReference>
<feature type="transmembrane region" description="Helical" evidence="13">
    <location>
        <begin position="150"/>
        <end position="167"/>
    </location>
</feature>
<feature type="transmembrane region" description="Helical" evidence="13">
    <location>
        <begin position="40"/>
        <end position="63"/>
    </location>
</feature>
<reference evidence="15 16" key="1">
    <citation type="submission" date="2019-04" db="EMBL/GenBank/DDBJ databases">
        <authorList>
            <person name="Hwang J.C."/>
        </authorList>
    </citation>
    <scope>NUCLEOTIDE SEQUENCE [LARGE SCALE GENOMIC DNA]</scope>
    <source>
        <strain evidence="15 16">IMCC35001</strain>
    </source>
</reference>
<evidence type="ECO:0000256" key="12">
    <source>
        <dbReference type="ARBA" id="ARBA00037975"/>
    </source>
</evidence>
<dbReference type="GO" id="GO:0046872">
    <property type="term" value="F:metal ion binding"/>
    <property type="evidence" value="ECO:0007669"/>
    <property type="project" value="UniProtKB-KW"/>
</dbReference>
<dbReference type="OrthoDB" id="9793784at2"/>
<dbReference type="Proteomes" id="UP000305674">
    <property type="component" value="Unassembled WGS sequence"/>
</dbReference>
<dbReference type="GO" id="GO:0020037">
    <property type="term" value="F:heme binding"/>
    <property type="evidence" value="ECO:0007669"/>
    <property type="project" value="TreeGrafter"/>
</dbReference>
<evidence type="ECO:0000256" key="3">
    <source>
        <dbReference type="ARBA" id="ARBA00022448"/>
    </source>
</evidence>
<keyword evidence="10" id="KW-0408">Iron</keyword>
<dbReference type="InterPro" id="IPR016174">
    <property type="entry name" value="Di-haem_cyt_TM"/>
</dbReference>
<evidence type="ECO:0000256" key="9">
    <source>
        <dbReference type="ARBA" id="ARBA00022989"/>
    </source>
</evidence>
<keyword evidence="11 13" id="KW-0472">Membrane</keyword>
<comment type="caution">
    <text evidence="15">The sequence shown here is derived from an EMBL/GenBank/DDBJ whole genome shotgun (WGS) entry which is preliminary data.</text>
</comment>
<evidence type="ECO:0000256" key="4">
    <source>
        <dbReference type="ARBA" id="ARBA00022475"/>
    </source>
</evidence>
<keyword evidence="16" id="KW-1185">Reference proteome</keyword>
<dbReference type="GO" id="GO:0022904">
    <property type="term" value="P:respiratory electron transport chain"/>
    <property type="evidence" value="ECO:0007669"/>
    <property type="project" value="InterPro"/>
</dbReference>
<evidence type="ECO:0000256" key="5">
    <source>
        <dbReference type="ARBA" id="ARBA00022617"/>
    </source>
</evidence>
<dbReference type="SUPFAM" id="SSF81342">
    <property type="entry name" value="Transmembrane di-heme cytochromes"/>
    <property type="match status" value="1"/>
</dbReference>
<evidence type="ECO:0000256" key="2">
    <source>
        <dbReference type="ARBA" id="ARBA00004651"/>
    </source>
</evidence>
<keyword evidence="3" id="KW-0813">Transport</keyword>
<evidence type="ECO:0000256" key="7">
    <source>
        <dbReference type="ARBA" id="ARBA00022723"/>
    </source>
</evidence>
<dbReference type="GO" id="GO:0009055">
    <property type="term" value="F:electron transfer activity"/>
    <property type="evidence" value="ECO:0007669"/>
    <property type="project" value="InterPro"/>
</dbReference>
<evidence type="ECO:0000256" key="13">
    <source>
        <dbReference type="SAM" id="Phobius"/>
    </source>
</evidence>
<evidence type="ECO:0000256" key="10">
    <source>
        <dbReference type="ARBA" id="ARBA00023004"/>
    </source>
</evidence>
<dbReference type="EMBL" id="SWCI01000001">
    <property type="protein sequence ID" value="TKB51248.1"/>
    <property type="molecule type" value="Genomic_DNA"/>
</dbReference>
<comment type="subcellular location">
    <subcellularLocation>
        <location evidence="2">Cell membrane</location>
        <topology evidence="2">Multi-pass membrane protein</topology>
    </subcellularLocation>
</comment>
<protein>
    <submittedName>
        <fullName evidence="15">Cytochrome b</fullName>
    </submittedName>
</protein>
<evidence type="ECO:0000256" key="1">
    <source>
        <dbReference type="ARBA" id="ARBA00001970"/>
    </source>
</evidence>
<evidence type="ECO:0000256" key="8">
    <source>
        <dbReference type="ARBA" id="ARBA00022982"/>
    </source>
</evidence>
<keyword evidence="9 13" id="KW-1133">Transmembrane helix</keyword>
<accession>A0A4U1BM98</accession>
<feature type="transmembrane region" description="Helical" evidence="13">
    <location>
        <begin position="84"/>
        <end position="105"/>
    </location>
</feature>
<evidence type="ECO:0000313" key="16">
    <source>
        <dbReference type="Proteomes" id="UP000305674"/>
    </source>
</evidence>
<name>A0A4U1BM98_9GAMM</name>
<evidence type="ECO:0000313" key="15">
    <source>
        <dbReference type="EMBL" id="TKB51248.1"/>
    </source>
</evidence>
<sequence>MMKDNPQRLSSLSVLLHWLVGITFILLLSVGILMEETDALALYPLHKSVGMLLLAAAAVRMLWRAGNGWPVPLGQPGAMAVVTARAVHWMLIIGTVLMPLSGMLMSGGGGHGLSLFGLDLLAANPDPLNPGEVIPLSRSLAGVGHELHEIGGNLMIAAILLHVIGALKHHFIDRDATLTRMLGRTPR</sequence>
<evidence type="ECO:0000259" key="14">
    <source>
        <dbReference type="Pfam" id="PF01292"/>
    </source>
</evidence>
<comment type="cofactor">
    <cofactor evidence="1">
        <name>heme b</name>
        <dbReference type="ChEBI" id="CHEBI:60344"/>
    </cofactor>
</comment>
<dbReference type="InterPro" id="IPR052168">
    <property type="entry name" value="Cytochrome_b561_oxidase"/>
</dbReference>